<proteinExistence type="predicted"/>
<dbReference type="EMBL" id="GDHC01015836">
    <property type="protein sequence ID" value="JAQ02793.1"/>
    <property type="molecule type" value="Transcribed_RNA"/>
</dbReference>
<protein>
    <submittedName>
        <fullName evidence="1">Uncharacterized protein</fullName>
    </submittedName>
</protein>
<evidence type="ECO:0000313" key="1">
    <source>
        <dbReference type="EMBL" id="JAQ02793.1"/>
    </source>
</evidence>
<accession>A0A146L2T5</accession>
<gene>
    <name evidence="1" type="ORF">g.29944</name>
</gene>
<name>A0A146L2T5_LYGHE</name>
<reference evidence="1" key="1">
    <citation type="journal article" date="2016" name="Gigascience">
        <title>De novo construction of an expanded transcriptome assembly for the western tarnished plant bug, Lygus hesperus.</title>
        <authorList>
            <person name="Tassone E.E."/>
            <person name="Geib S.M."/>
            <person name="Hall B."/>
            <person name="Fabrick J.A."/>
            <person name="Brent C.S."/>
            <person name="Hull J.J."/>
        </authorList>
    </citation>
    <scope>NUCLEOTIDE SEQUENCE</scope>
</reference>
<dbReference type="AlphaFoldDB" id="A0A146L2T5"/>
<sequence length="336" mass="36980">MSRWTQAVETRHQRRFLYCFLLYCTHRATHCNPSHHGIQVSLCHGSNPATIATADTVPVSTPSVSKVSPARLPHRIRRCAFAVPNSLHVGEIARSYRRLFESLSQGFAAPCSHPLASHVSTQNPLRFQCTITVVTYSRMYPYCSHLHPRCHPPLAGTPPPHLLSLVPMCPVCAVSLVATAQQISADLYSGTTAPVATTCALLHELASLYRAHRCTGCIANHPYQRICVAINLESVTRWCILFPSDYATISPPLLTILQILQLELCSLYPYFVHGTPWTVVQSAPIAAPALPRAHMADCLVLDATTLRGLCPTVATVCMLESPSHDSFVLDPPHIRR</sequence>
<organism evidence="1">
    <name type="scientific">Lygus hesperus</name>
    <name type="common">Western plant bug</name>
    <dbReference type="NCBI Taxonomy" id="30085"/>
    <lineage>
        <taxon>Eukaryota</taxon>
        <taxon>Metazoa</taxon>
        <taxon>Ecdysozoa</taxon>
        <taxon>Arthropoda</taxon>
        <taxon>Hexapoda</taxon>
        <taxon>Insecta</taxon>
        <taxon>Pterygota</taxon>
        <taxon>Neoptera</taxon>
        <taxon>Paraneoptera</taxon>
        <taxon>Hemiptera</taxon>
        <taxon>Heteroptera</taxon>
        <taxon>Panheteroptera</taxon>
        <taxon>Cimicomorpha</taxon>
        <taxon>Miridae</taxon>
        <taxon>Mirini</taxon>
        <taxon>Lygus</taxon>
    </lineage>
</organism>